<dbReference type="GO" id="GO:0016471">
    <property type="term" value="C:vacuolar proton-transporting V-type ATPase complex"/>
    <property type="evidence" value="ECO:0007669"/>
    <property type="project" value="TreeGrafter"/>
</dbReference>
<feature type="transmembrane region" description="Helical" evidence="9">
    <location>
        <begin position="564"/>
        <end position="582"/>
    </location>
</feature>
<proteinExistence type="inferred from homology"/>
<dbReference type="PANTHER" id="PTHR11629:SF63">
    <property type="entry name" value="V-TYPE PROTON ATPASE SUBUNIT A"/>
    <property type="match status" value="1"/>
</dbReference>
<feature type="transmembrane region" description="Helical" evidence="9">
    <location>
        <begin position="497"/>
        <end position="530"/>
    </location>
</feature>
<dbReference type="Pfam" id="PF01496">
    <property type="entry name" value="V_ATPase_I"/>
    <property type="match status" value="1"/>
</dbReference>
<keyword evidence="3" id="KW-0813">Transport</keyword>
<reference evidence="10" key="1">
    <citation type="submission" date="2020-10" db="EMBL/GenBank/DDBJ databases">
        <authorList>
            <person name="Gilroy R."/>
        </authorList>
    </citation>
    <scope>NUCLEOTIDE SEQUENCE</scope>
    <source>
        <strain evidence="10">ChiHecec3B27-6122</strain>
    </source>
</reference>
<comment type="similarity">
    <text evidence="2">Belongs to the V-ATPase 116 kDa subunit family.</text>
</comment>
<dbReference type="GO" id="GO:0033179">
    <property type="term" value="C:proton-transporting V-type ATPase, V0 domain"/>
    <property type="evidence" value="ECO:0007669"/>
    <property type="project" value="InterPro"/>
</dbReference>
<keyword evidence="6" id="KW-0406">Ion transport</keyword>
<evidence type="ECO:0000313" key="10">
    <source>
        <dbReference type="EMBL" id="HIS97451.1"/>
    </source>
</evidence>
<sequence>MAIVKMKKLRLLAMSADRQALLKELLLLGCVEVSEPAELPEDAYPALSRCDSAELSKVKSQHAELTNAVKLLDRYAPEKTGFLKPLPDADVKDLLDEATLGEDIALAERIMELEERIRRNNAEVQREQTTLEALAPWLPLELPFSFKGTERAAAMTASLPAALDMTEADAALGAAAPEAQLFRVSDDKSLHYVLLVCLREELDAALETLRPLGFNLMSPGEFDCTARQAAEKSEKRIAELNRENGELASAIAAEAPHRAELKLRADTMSTKIARAEAETRLMQTETAVCLQGWVPAEKEQELAGVLAKYDCAWETADPVEDEYPEVPVKLKNNRFTRALNMVTEMYSLPAYDGVDPNPLMAPFFILFYGIMLADMGYGVLMIIIALLVLGKKKPRRGTRNFFELLLWCGISTTIWGAVTGGCFGDAPLQIAKIINPDTTWAGLPALFTPLNDTVMILLGAMVLGVIQIITGMIISFVEKCKSGEVFSAVFEEGTWWVIFIGGGLAALGVGSVGGVPVVLAIGIVMLFIGSAKGKKGFGIISGFIGAVYNGVTGYFGDILSYSRLMALMLAGSVIAQVFNTIGAIAGNIVVFLIVSILGNALNFALNLLGCFVHDLRLQCLEYFGKFYKDGGKPFRPLEINTKFVNVATTDK</sequence>
<dbReference type="GO" id="GO:0007035">
    <property type="term" value="P:vacuolar acidification"/>
    <property type="evidence" value="ECO:0007669"/>
    <property type="project" value="TreeGrafter"/>
</dbReference>
<dbReference type="Gene3D" id="1.20.1460.20">
    <property type="match status" value="1"/>
</dbReference>
<feature type="transmembrane region" description="Helical" evidence="9">
    <location>
        <begin position="536"/>
        <end position="555"/>
    </location>
</feature>
<reference evidence="10" key="2">
    <citation type="journal article" date="2021" name="PeerJ">
        <title>Extensive microbial diversity within the chicken gut microbiome revealed by metagenomics and culture.</title>
        <authorList>
            <person name="Gilroy R."/>
            <person name="Ravi A."/>
            <person name="Getino M."/>
            <person name="Pursley I."/>
            <person name="Horton D.L."/>
            <person name="Alikhan N.F."/>
            <person name="Baker D."/>
            <person name="Gharbi K."/>
            <person name="Hall N."/>
            <person name="Watson M."/>
            <person name="Adriaenssens E.M."/>
            <person name="Foster-Nyarko E."/>
            <person name="Jarju S."/>
            <person name="Secka A."/>
            <person name="Antonio M."/>
            <person name="Oren A."/>
            <person name="Chaudhuri R.R."/>
            <person name="La Ragione R."/>
            <person name="Hildebrand F."/>
            <person name="Pallen M.J."/>
        </authorList>
    </citation>
    <scope>NUCLEOTIDE SEQUENCE</scope>
    <source>
        <strain evidence="10">ChiHecec3B27-6122</strain>
    </source>
</reference>
<keyword evidence="4 9" id="KW-0812">Transmembrane</keyword>
<evidence type="ECO:0000256" key="8">
    <source>
        <dbReference type="SAM" id="Coils"/>
    </source>
</evidence>
<evidence type="ECO:0000256" key="2">
    <source>
        <dbReference type="ARBA" id="ARBA00009904"/>
    </source>
</evidence>
<dbReference type="Proteomes" id="UP000886876">
    <property type="component" value="Unassembled WGS sequence"/>
</dbReference>
<gene>
    <name evidence="10" type="ORF">IAD42_05695</name>
</gene>
<evidence type="ECO:0000256" key="5">
    <source>
        <dbReference type="ARBA" id="ARBA00022989"/>
    </source>
</evidence>
<dbReference type="GO" id="GO:0046961">
    <property type="term" value="F:proton-transporting ATPase activity, rotational mechanism"/>
    <property type="evidence" value="ECO:0007669"/>
    <property type="project" value="InterPro"/>
</dbReference>
<keyword evidence="7 9" id="KW-0472">Membrane</keyword>
<feature type="transmembrane region" description="Helical" evidence="9">
    <location>
        <begin position="401"/>
        <end position="418"/>
    </location>
</feature>
<evidence type="ECO:0000256" key="6">
    <source>
        <dbReference type="ARBA" id="ARBA00023065"/>
    </source>
</evidence>
<protein>
    <submittedName>
        <fullName evidence="10">V-type ATP synthase subunit I</fullName>
    </submittedName>
</protein>
<accession>A0A9D1K909</accession>
<name>A0A9D1K909_9FIRM</name>
<dbReference type="EMBL" id="DVJS01000140">
    <property type="protein sequence ID" value="HIS97451.1"/>
    <property type="molecule type" value="Genomic_DNA"/>
</dbReference>
<evidence type="ECO:0000313" key="11">
    <source>
        <dbReference type="Proteomes" id="UP000886876"/>
    </source>
</evidence>
<evidence type="ECO:0000256" key="4">
    <source>
        <dbReference type="ARBA" id="ARBA00022692"/>
    </source>
</evidence>
<dbReference type="Gene3D" id="3.30.70.2170">
    <property type="match status" value="1"/>
</dbReference>
<feature type="coiled-coil region" evidence="8">
    <location>
        <begin position="230"/>
        <end position="278"/>
    </location>
</feature>
<evidence type="ECO:0000256" key="7">
    <source>
        <dbReference type="ARBA" id="ARBA00023136"/>
    </source>
</evidence>
<feature type="transmembrane region" description="Helical" evidence="9">
    <location>
        <begin position="365"/>
        <end position="389"/>
    </location>
</feature>
<dbReference type="InterPro" id="IPR002490">
    <property type="entry name" value="V-ATPase_116kDa_su"/>
</dbReference>
<feature type="transmembrane region" description="Helical" evidence="9">
    <location>
        <begin position="588"/>
        <end position="608"/>
    </location>
</feature>
<evidence type="ECO:0000256" key="9">
    <source>
        <dbReference type="SAM" id="Phobius"/>
    </source>
</evidence>
<evidence type="ECO:0000256" key="1">
    <source>
        <dbReference type="ARBA" id="ARBA00004141"/>
    </source>
</evidence>
<evidence type="ECO:0000256" key="3">
    <source>
        <dbReference type="ARBA" id="ARBA00022448"/>
    </source>
</evidence>
<comment type="caution">
    <text evidence="10">The sequence shown here is derived from an EMBL/GenBank/DDBJ whole genome shotgun (WGS) entry which is preliminary data.</text>
</comment>
<comment type="subcellular location">
    <subcellularLocation>
        <location evidence="1">Membrane</location>
        <topology evidence="1">Multi-pass membrane protein</topology>
    </subcellularLocation>
</comment>
<organism evidence="10 11">
    <name type="scientific">Candidatus Scatomorpha pullistercoris</name>
    <dbReference type="NCBI Taxonomy" id="2840929"/>
    <lineage>
        <taxon>Bacteria</taxon>
        <taxon>Bacillati</taxon>
        <taxon>Bacillota</taxon>
        <taxon>Clostridia</taxon>
        <taxon>Eubacteriales</taxon>
        <taxon>Candidatus Scatomorpha</taxon>
    </lineage>
</organism>
<dbReference type="Gene3D" id="3.30.70.2750">
    <property type="match status" value="1"/>
</dbReference>
<keyword evidence="5 9" id="KW-1133">Transmembrane helix</keyword>
<feature type="transmembrane region" description="Helical" evidence="9">
    <location>
        <begin position="454"/>
        <end position="477"/>
    </location>
</feature>
<dbReference type="GO" id="GO:0051117">
    <property type="term" value="F:ATPase binding"/>
    <property type="evidence" value="ECO:0007669"/>
    <property type="project" value="TreeGrafter"/>
</dbReference>
<dbReference type="AlphaFoldDB" id="A0A9D1K909"/>
<keyword evidence="8" id="KW-0175">Coiled coil</keyword>
<dbReference type="PANTHER" id="PTHR11629">
    <property type="entry name" value="VACUOLAR PROTON ATPASES"/>
    <property type="match status" value="1"/>
</dbReference>